<name>A0ABC9D2E1_9POAL</name>
<dbReference type="Pfam" id="PF24758">
    <property type="entry name" value="LRR_At5g56370"/>
    <property type="match status" value="1"/>
</dbReference>
<evidence type="ECO:0000259" key="3">
    <source>
        <dbReference type="Pfam" id="PF24758"/>
    </source>
</evidence>
<dbReference type="Pfam" id="PF08387">
    <property type="entry name" value="FBD"/>
    <property type="match status" value="1"/>
</dbReference>
<feature type="domain" description="F-box/LRR-repeat protein 15/At3g58940/PEG3-like LRR" evidence="3">
    <location>
        <begin position="130"/>
        <end position="361"/>
    </location>
</feature>
<sequence>MPTATSRRPPRRHFSSAVGMVAGAKGKGKGTPRAEEEEGRGLDRISDLPDAVLDDIVSRLPTKDGALFPRWRLIWLSAPLNLDLHFHPIPLGMVPRILSSHGGPARRFSTPVRCYAYKEEDLSGLSVETLDDWLRSPALDNLQELEFGYGIPGRDRGNPPPLPTSALHFSCTLRIARFRVCSFLDGISVRLPLLQELGLSDVVISESSLQALLAGCPVLQTLRFMFIGISCSNNGYSRVRIASPTLRSIDVTSDSGDLNLQQLVIEDAPCLERLHHKDITGRGKIMDILVISAPKLGILGCLDDDSGRFQIGTVVFQGLRPVSTTAVVCSVKVIALTNNELSLDVILNIMRCFPCLEELNIHTLLNGKKNVWGPEYRNLINACEIHLKKLVLINYEGDGSHVNFVKFFVLKARVLESIRLKLLYSEVTSGWIEGQHRLLKFENRASRSAKLVFLSCDSKYCLEL</sequence>
<reference evidence="4 5" key="2">
    <citation type="submission" date="2024-10" db="EMBL/GenBank/DDBJ databases">
        <authorList>
            <person name="Ryan C."/>
        </authorList>
    </citation>
    <scope>NUCLEOTIDE SEQUENCE [LARGE SCALE GENOMIC DNA]</scope>
</reference>
<gene>
    <name evidence="4" type="ORF">URODEC1_LOCUS80702</name>
</gene>
<dbReference type="PANTHER" id="PTHR32141:SF160">
    <property type="entry name" value="F-BOX DOMAIN-CONTAINING PROTEIN"/>
    <property type="match status" value="1"/>
</dbReference>
<proteinExistence type="predicted"/>
<evidence type="ECO:0000313" key="5">
    <source>
        <dbReference type="Proteomes" id="UP001497457"/>
    </source>
</evidence>
<dbReference type="Gene3D" id="3.80.10.10">
    <property type="entry name" value="Ribonuclease Inhibitor"/>
    <property type="match status" value="1"/>
</dbReference>
<feature type="region of interest" description="Disordered" evidence="1">
    <location>
        <begin position="1"/>
        <end position="43"/>
    </location>
</feature>
<protein>
    <recommendedName>
        <fullName evidence="6">FBD domain-containing protein</fullName>
    </recommendedName>
</protein>
<dbReference type="Proteomes" id="UP001497457">
    <property type="component" value="Chromosome 31b"/>
</dbReference>
<evidence type="ECO:0000259" key="2">
    <source>
        <dbReference type="Pfam" id="PF08387"/>
    </source>
</evidence>
<dbReference type="InterPro" id="IPR006566">
    <property type="entry name" value="FBD"/>
</dbReference>
<dbReference type="EMBL" id="OZ075141">
    <property type="protein sequence ID" value="CAL5029997.1"/>
    <property type="molecule type" value="Genomic_DNA"/>
</dbReference>
<organism evidence="4 5">
    <name type="scientific">Urochloa decumbens</name>
    <dbReference type="NCBI Taxonomy" id="240449"/>
    <lineage>
        <taxon>Eukaryota</taxon>
        <taxon>Viridiplantae</taxon>
        <taxon>Streptophyta</taxon>
        <taxon>Embryophyta</taxon>
        <taxon>Tracheophyta</taxon>
        <taxon>Spermatophyta</taxon>
        <taxon>Magnoliopsida</taxon>
        <taxon>Liliopsida</taxon>
        <taxon>Poales</taxon>
        <taxon>Poaceae</taxon>
        <taxon>PACMAD clade</taxon>
        <taxon>Panicoideae</taxon>
        <taxon>Panicodae</taxon>
        <taxon>Paniceae</taxon>
        <taxon>Melinidinae</taxon>
        <taxon>Urochloa</taxon>
    </lineage>
</organism>
<feature type="domain" description="FBD" evidence="2">
    <location>
        <begin position="386"/>
        <end position="418"/>
    </location>
</feature>
<dbReference type="InterPro" id="IPR055302">
    <property type="entry name" value="F-box_dom-containing"/>
</dbReference>
<accession>A0ABC9D2E1</accession>
<reference evidence="5" key="1">
    <citation type="submission" date="2024-06" db="EMBL/GenBank/DDBJ databases">
        <authorList>
            <person name="Ryan C."/>
        </authorList>
    </citation>
    <scope>NUCLEOTIDE SEQUENCE [LARGE SCALE GENOMIC DNA]</scope>
</reference>
<dbReference type="PANTHER" id="PTHR32141">
    <property type="match status" value="1"/>
</dbReference>
<dbReference type="AlphaFoldDB" id="A0ABC9D2E1"/>
<evidence type="ECO:0000313" key="4">
    <source>
        <dbReference type="EMBL" id="CAL5029997.1"/>
    </source>
</evidence>
<dbReference type="InterPro" id="IPR055411">
    <property type="entry name" value="LRR_FXL15/At3g58940/PEG3-like"/>
</dbReference>
<evidence type="ECO:0000256" key="1">
    <source>
        <dbReference type="SAM" id="MobiDB-lite"/>
    </source>
</evidence>
<dbReference type="InterPro" id="IPR032675">
    <property type="entry name" value="LRR_dom_sf"/>
</dbReference>
<evidence type="ECO:0008006" key="6">
    <source>
        <dbReference type="Google" id="ProtNLM"/>
    </source>
</evidence>
<keyword evidence="5" id="KW-1185">Reference proteome</keyword>
<dbReference type="SUPFAM" id="SSF52047">
    <property type="entry name" value="RNI-like"/>
    <property type="match status" value="1"/>
</dbReference>